<feature type="compositionally biased region" description="Basic residues" evidence="5">
    <location>
        <begin position="155"/>
        <end position="165"/>
    </location>
</feature>
<dbReference type="InterPro" id="IPR023313">
    <property type="entry name" value="UBQ-conjugating_AS"/>
</dbReference>
<dbReference type="Pfam" id="PF00179">
    <property type="entry name" value="UQ_con"/>
    <property type="match status" value="1"/>
</dbReference>
<sequence length="229" mass="25445">MAVPSLFSPHNLKSPISLPSAPYPFQPPIVTFATPIYHPNIYNRGRICLDVLNLAPKGARQPSLNISTVLRIIRLLLSEPNPDDGLMCEASTEYKYNRQAFDHKARSMTEKYAKVGAGESSCRNQCTETKADSTMMEVQGLGQEPNHVAQDFNPSHKRSHGRKSSSKNFDQCNDSFDKKENVDSNYFSPLCQYQASSGFSLSQASRNQHEQDEDGNSGNNSTKSSSKLH</sequence>
<keyword evidence="2 4" id="KW-0833">Ubl conjugation pathway</keyword>
<evidence type="ECO:0000256" key="4">
    <source>
        <dbReference type="RuleBase" id="RU362109"/>
    </source>
</evidence>
<reference evidence="7" key="1">
    <citation type="submission" date="2019-09" db="EMBL/GenBank/DDBJ databases">
        <title>Draft genome information of white flower Hibiscus syriacus.</title>
        <authorList>
            <person name="Kim Y.-M."/>
        </authorList>
    </citation>
    <scope>NUCLEOTIDE SEQUENCE [LARGE SCALE GENOMIC DNA]</scope>
    <source>
        <strain evidence="7">YM2019G1</strain>
    </source>
</reference>
<dbReference type="Proteomes" id="UP000436088">
    <property type="component" value="Unassembled WGS sequence"/>
</dbReference>
<dbReference type="AlphaFoldDB" id="A0A6A2Z594"/>
<feature type="compositionally biased region" description="Low complexity" evidence="5">
    <location>
        <begin position="216"/>
        <end position="229"/>
    </location>
</feature>
<dbReference type="EMBL" id="VEPZ02001210">
    <property type="protein sequence ID" value="KAE8686743.1"/>
    <property type="molecule type" value="Genomic_DNA"/>
</dbReference>
<keyword evidence="1" id="KW-0808">Transferase</keyword>
<dbReference type="InterPro" id="IPR016135">
    <property type="entry name" value="UBQ-conjugating_enzyme/RWD"/>
</dbReference>
<accession>A0A6A2Z594</accession>
<comment type="caution">
    <text evidence="7">The sequence shown here is derived from an EMBL/GenBank/DDBJ whole genome shotgun (WGS) entry which is preliminary data.</text>
</comment>
<comment type="similarity">
    <text evidence="4">Belongs to the ubiquitin-conjugating enzyme family.</text>
</comment>
<feature type="region of interest" description="Disordered" evidence="5">
    <location>
        <begin position="145"/>
        <end position="172"/>
    </location>
</feature>
<evidence type="ECO:0000256" key="3">
    <source>
        <dbReference type="PROSITE-ProRule" id="PRU10133"/>
    </source>
</evidence>
<evidence type="ECO:0000256" key="2">
    <source>
        <dbReference type="ARBA" id="ARBA00022786"/>
    </source>
</evidence>
<evidence type="ECO:0000256" key="1">
    <source>
        <dbReference type="ARBA" id="ARBA00022679"/>
    </source>
</evidence>
<evidence type="ECO:0000313" key="8">
    <source>
        <dbReference type="Proteomes" id="UP000436088"/>
    </source>
</evidence>
<dbReference type="InterPro" id="IPR000608">
    <property type="entry name" value="UBC"/>
</dbReference>
<feature type="active site" description="Glycyl thioester intermediate" evidence="3">
    <location>
        <position position="48"/>
    </location>
</feature>
<feature type="region of interest" description="Disordered" evidence="5">
    <location>
        <begin position="199"/>
        <end position="229"/>
    </location>
</feature>
<dbReference type="SMART" id="SM00212">
    <property type="entry name" value="UBCc"/>
    <property type="match status" value="1"/>
</dbReference>
<proteinExistence type="inferred from homology"/>
<name>A0A6A2Z594_HIBSY</name>
<dbReference type="PANTHER" id="PTHR24068">
    <property type="entry name" value="UBIQUITIN-CONJUGATING ENZYME E2"/>
    <property type="match status" value="1"/>
</dbReference>
<evidence type="ECO:0000259" key="6">
    <source>
        <dbReference type="PROSITE" id="PS50127"/>
    </source>
</evidence>
<dbReference type="SUPFAM" id="SSF54495">
    <property type="entry name" value="UBC-like"/>
    <property type="match status" value="1"/>
</dbReference>
<evidence type="ECO:0000313" key="7">
    <source>
        <dbReference type="EMBL" id="KAE8686743.1"/>
    </source>
</evidence>
<dbReference type="GO" id="GO:0005524">
    <property type="term" value="F:ATP binding"/>
    <property type="evidence" value="ECO:0007669"/>
    <property type="project" value="UniProtKB-UniRule"/>
</dbReference>
<dbReference type="GO" id="GO:0016740">
    <property type="term" value="F:transferase activity"/>
    <property type="evidence" value="ECO:0007669"/>
    <property type="project" value="UniProtKB-KW"/>
</dbReference>
<organism evidence="7 8">
    <name type="scientific">Hibiscus syriacus</name>
    <name type="common">Rose of Sharon</name>
    <dbReference type="NCBI Taxonomy" id="106335"/>
    <lineage>
        <taxon>Eukaryota</taxon>
        <taxon>Viridiplantae</taxon>
        <taxon>Streptophyta</taxon>
        <taxon>Embryophyta</taxon>
        <taxon>Tracheophyta</taxon>
        <taxon>Spermatophyta</taxon>
        <taxon>Magnoliopsida</taxon>
        <taxon>eudicotyledons</taxon>
        <taxon>Gunneridae</taxon>
        <taxon>Pentapetalae</taxon>
        <taxon>rosids</taxon>
        <taxon>malvids</taxon>
        <taxon>Malvales</taxon>
        <taxon>Malvaceae</taxon>
        <taxon>Malvoideae</taxon>
        <taxon>Hibiscus</taxon>
    </lineage>
</organism>
<evidence type="ECO:0000256" key="5">
    <source>
        <dbReference type="SAM" id="MobiDB-lite"/>
    </source>
</evidence>
<keyword evidence="4" id="KW-0067">ATP-binding</keyword>
<keyword evidence="8" id="KW-1185">Reference proteome</keyword>
<protein>
    <submittedName>
        <fullName evidence="7">Ubiquitin-conjugating enzyme E2 T</fullName>
    </submittedName>
</protein>
<keyword evidence="4" id="KW-0547">Nucleotide-binding</keyword>
<dbReference type="PROSITE" id="PS50127">
    <property type="entry name" value="UBC_2"/>
    <property type="match status" value="1"/>
</dbReference>
<dbReference type="PROSITE" id="PS00183">
    <property type="entry name" value="UBC_1"/>
    <property type="match status" value="1"/>
</dbReference>
<gene>
    <name evidence="7" type="ORF">F3Y22_tig00111028pilonHSYRG00045</name>
</gene>
<feature type="domain" description="UBC core" evidence="6">
    <location>
        <begin position="1"/>
        <end position="114"/>
    </location>
</feature>
<dbReference type="Gene3D" id="3.10.110.10">
    <property type="entry name" value="Ubiquitin Conjugating Enzyme"/>
    <property type="match status" value="1"/>
</dbReference>